<dbReference type="OrthoDB" id="9807890at2"/>
<dbReference type="InterPro" id="IPR004843">
    <property type="entry name" value="Calcineurin-like_PHP"/>
</dbReference>
<dbReference type="HAMAP" id="MF_00199">
    <property type="entry name" value="ApaH"/>
    <property type="match status" value="1"/>
</dbReference>
<comment type="similarity">
    <text evidence="2 5">Belongs to the Ap4A hydrolase family.</text>
</comment>
<reference evidence="7 8" key="1">
    <citation type="submission" date="2018-12" db="EMBL/GenBank/DDBJ databases">
        <authorList>
            <person name="Chong R.A."/>
        </authorList>
    </citation>
    <scope>NUCLEOTIDE SEQUENCE [LARGE SCALE GENOMIC DNA]</scope>
    <source>
        <strain evidence="7 8">Msa</strain>
    </source>
</reference>
<sequence>MSTYFLSDIHGCYKELKILLKKVCFNHEKDNLWVAGDLVSRGPDSLKVLRYLYSLRNKVQIVLGNHDINLIAVHAGVKKNKKENYFDEFLSASDRFELINWLRCQSLLKIDKKRNIIMSHAGISPQWNISMAKIYTSAFEKCLSQDNYVDFLKRIYAHNIDFWSSHLNQLDQLRYTFNACTRMRYCYPDSRLNMLYKTSPKLVPFPLQPWFLIPSQIPKIYSIFFGHWSSLKGTHIPKPFFSLDGGCCWGEELMIFRWEDKKWFFQSFIHND</sequence>
<dbReference type="SUPFAM" id="SSF56300">
    <property type="entry name" value="Metallo-dependent phosphatases"/>
    <property type="match status" value="1"/>
</dbReference>
<comment type="catalytic activity">
    <reaction evidence="4 5">
        <text>P(1),P(4)-bis(5'-adenosyl) tetraphosphate + H2O = 2 ADP + 2 H(+)</text>
        <dbReference type="Rhea" id="RHEA:24252"/>
        <dbReference type="ChEBI" id="CHEBI:15377"/>
        <dbReference type="ChEBI" id="CHEBI:15378"/>
        <dbReference type="ChEBI" id="CHEBI:58141"/>
        <dbReference type="ChEBI" id="CHEBI:456216"/>
        <dbReference type="EC" id="3.6.1.41"/>
    </reaction>
</comment>
<organism evidence="7 8">
    <name type="scientific">Buchnera aphidicola</name>
    <name type="common">Macrosiphoniella sanborni</name>
    <dbReference type="NCBI Taxonomy" id="1241865"/>
    <lineage>
        <taxon>Bacteria</taxon>
        <taxon>Pseudomonadati</taxon>
        <taxon>Pseudomonadota</taxon>
        <taxon>Gammaproteobacteria</taxon>
        <taxon>Enterobacterales</taxon>
        <taxon>Erwiniaceae</taxon>
        <taxon>Buchnera</taxon>
    </lineage>
</organism>
<dbReference type="EMBL" id="CP034864">
    <property type="protein sequence ID" value="QCI23697.1"/>
    <property type="molecule type" value="Genomic_DNA"/>
</dbReference>
<feature type="domain" description="Calcineurin-like phosphoesterase" evidence="6">
    <location>
        <begin position="1"/>
        <end position="165"/>
    </location>
</feature>
<dbReference type="CDD" id="cd07422">
    <property type="entry name" value="MPP_ApaH"/>
    <property type="match status" value="1"/>
</dbReference>
<evidence type="ECO:0000256" key="1">
    <source>
        <dbReference type="ARBA" id="ARBA00003413"/>
    </source>
</evidence>
<evidence type="ECO:0000256" key="5">
    <source>
        <dbReference type="HAMAP-Rule" id="MF_00199"/>
    </source>
</evidence>
<evidence type="ECO:0000256" key="2">
    <source>
        <dbReference type="ARBA" id="ARBA00005419"/>
    </source>
</evidence>
<dbReference type="AlphaFoldDB" id="A0A4D6Y3A7"/>
<accession>A0A4D6Y3A7</accession>
<evidence type="ECO:0000259" key="6">
    <source>
        <dbReference type="Pfam" id="PF00149"/>
    </source>
</evidence>
<evidence type="ECO:0000313" key="8">
    <source>
        <dbReference type="Proteomes" id="UP000298745"/>
    </source>
</evidence>
<protein>
    <recommendedName>
        <fullName evidence="5">Bis(5'-nucleosyl)-tetraphosphatase, symmetrical</fullName>
        <ecNumber evidence="5">3.6.1.41</ecNumber>
    </recommendedName>
    <alternativeName>
        <fullName evidence="5">Ap4A hydrolase</fullName>
    </alternativeName>
    <alternativeName>
        <fullName evidence="5">Diadenosine 5',5'''-P1,P4-tetraphosphate pyrophosphohydrolase</fullName>
    </alternativeName>
    <alternativeName>
        <fullName evidence="5">Diadenosine tetraphosphatase</fullName>
    </alternativeName>
</protein>
<dbReference type="InterPro" id="IPR004617">
    <property type="entry name" value="ApaH"/>
</dbReference>
<dbReference type="InterPro" id="IPR029052">
    <property type="entry name" value="Metallo-depent_PP-like"/>
</dbReference>
<dbReference type="GO" id="GO:0008803">
    <property type="term" value="F:bis(5'-nucleosyl)-tetraphosphatase (symmetrical) activity"/>
    <property type="evidence" value="ECO:0007669"/>
    <property type="project" value="UniProtKB-UniRule"/>
</dbReference>
<evidence type="ECO:0000256" key="4">
    <source>
        <dbReference type="ARBA" id="ARBA00049417"/>
    </source>
</evidence>
<dbReference type="PIRSF" id="PIRSF000903">
    <property type="entry name" value="B5n-ttraPtase_sm"/>
    <property type="match status" value="1"/>
</dbReference>
<dbReference type="PANTHER" id="PTHR40942:SF2">
    <property type="entry name" value="CYTOCHROME-RELATED"/>
    <property type="match status" value="1"/>
</dbReference>
<keyword evidence="3 5" id="KW-0378">Hydrolase</keyword>
<reference evidence="7 8" key="2">
    <citation type="submission" date="2019-05" db="EMBL/GenBank/DDBJ databases">
        <title>Genome evolution of the obligate endosymbiont Buchnera aphidicola.</title>
        <authorList>
            <person name="Moran N.A."/>
        </authorList>
    </citation>
    <scope>NUCLEOTIDE SEQUENCE [LARGE SCALE GENOMIC DNA]</scope>
    <source>
        <strain evidence="7 8">Msa</strain>
    </source>
</reference>
<dbReference type="NCBIfam" id="NF001204">
    <property type="entry name" value="PRK00166.1"/>
    <property type="match status" value="1"/>
</dbReference>
<dbReference type="NCBIfam" id="TIGR00668">
    <property type="entry name" value="apaH"/>
    <property type="match status" value="1"/>
</dbReference>
<comment type="function">
    <text evidence="1 5">Hydrolyzes diadenosine 5',5'''-P1,P4-tetraphosphate to yield ADP.</text>
</comment>
<proteinExistence type="inferred from homology"/>
<dbReference type="EC" id="3.6.1.41" evidence="5"/>
<dbReference type="Pfam" id="PF00149">
    <property type="entry name" value="Metallophos"/>
    <property type="match status" value="1"/>
</dbReference>
<evidence type="ECO:0000313" key="7">
    <source>
        <dbReference type="EMBL" id="QCI23697.1"/>
    </source>
</evidence>
<gene>
    <name evidence="5 7" type="primary">apaH</name>
    <name evidence="7" type="ORF">D9V74_00650</name>
</gene>
<dbReference type="PANTHER" id="PTHR40942">
    <property type="match status" value="1"/>
</dbReference>
<dbReference type="Proteomes" id="UP000298745">
    <property type="component" value="Chromosome"/>
</dbReference>
<dbReference type="RefSeq" id="WP_158362336.1">
    <property type="nucleotide sequence ID" value="NZ_CP034864.1"/>
</dbReference>
<evidence type="ECO:0000256" key="3">
    <source>
        <dbReference type="ARBA" id="ARBA00022801"/>
    </source>
</evidence>
<dbReference type="Gene3D" id="3.60.21.10">
    <property type="match status" value="1"/>
</dbReference>
<name>A0A4D6Y3A7_9GAMM</name>